<feature type="binding site" evidence="4">
    <location>
        <position position="110"/>
    </location>
    <ligand>
        <name>substrate</name>
    </ligand>
</feature>
<evidence type="ECO:0000313" key="7">
    <source>
        <dbReference type="EMBL" id="KWT83985.1"/>
    </source>
</evidence>
<feature type="domain" description="Pseudouridine synthase I TruA alpha/beta" evidence="6">
    <location>
        <begin position="143"/>
        <end position="255"/>
    </location>
</feature>
<dbReference type="RefSeq" id="WP_236861674.1">
    <property type="nucleotide sequence ID" value="NZ_LNQR01000071.1"/>
</dbReference>
<reference evidence="7 8" key="1">
    <citation type="submission" date="2015-11" db="EMBL/GenBank/DDBJ databases">
        <authorList>
            <person name="Lin W."/>
        </authorList>
    </citation>
    <scope>NUCLEOTIDE SEQUENCE [LARGE SCALE GENOMIC DNA]</scope>
    <source>
        <strain evidence="7 8">HCH-1</strain>
    </source>
</reference>
<evidence type="ECO:0000256" key="3">
    <source>
        <dbReference type="ARBA" id="ARBA00023235"/>
    </source>
</evidence>
<dbReference type="PANTHER" id="PTHR11142">
    <property type="entry name" value="PSEUDOURIDYLATE SYNTHASE"/>
    <property type="match status" value="1"/>
</dbReference>
<keyword evidence="3 4" id="KW-0413">Isomerase</keyword>
<comment type="caution">
    <text evidence="4">Lacks conserved residue(s) required for the propagation of feature annotation.</text>
</comment>
<dbReference type="NCBIfam" id="TIGR00071">
    <property type="entry name" value="hisT_truA"/>
    <property type="match status" value="1"/>
</dbReference>
<evidence type="ECO:0000313" key="8">
    <source>
        <dbReference type="Proteomes" id="UP000060487"/>
    </source>
</evidence>
<dbReference type="HAMAP" id="MF_00171">
    <property type="entry name" value="TruA"/>
    <property type="match status" value="1"/>
</dbReference>
<evidence type="ECO:0000256" key="4">
    <source>
        <dbReference type="HAMAP-Rule" id="MF_00171"/>
    </source>
</evidence>
<comment type="catalytic activity">
    <reaction evidence="4 5">
        <text>uridine(38/39/40) in tRNA = pseudouridine(38/39/40) in tRNA</text>
        <dbReference type="Rhea" id="RHEA:22376"/>
        <dbReference type="Rhea" id="RHEA-COMP:10085"/>
        <dbReference type="Rhea" id="RHEA-COMP:10087"/>
        <dbReference type="ChEBI" id="CHEBI:65314"/>
        <dbReference type="ChEBI" id="CHEBI:65315"/>
        <dbReference type="EC" id="5.4.99.12"/>
    </reaction>
</comment>
<organism evidence="7 8">
    <name type="scientific">Candidatus Magnetominusculus xianensis</name>
    <dbReference type="NCBI Taxonomy" id="1748249"/>
    <lineage>
        <taxon>Bacteria</taxon>
        <taxon>Pseudomonadati</taxon>
        <taxon>Nitrospirota</taxon>
        <taxon>Nitrospiria</taxon>
        <taxon>Nitrospirales</taxon>
        <taxon>Nitrospiraceae</taxon>
        <taxon>Candidatus Magnetominusculus</taxon>
    </lineage>
</organism>
<dbReference type="GO" id="GO:0160147">
    <property type="term" value="F:tRNA pseudouridine(38-40) synthase activity"/>
    <property type="evidence" value="ECO:0007669"/>
    <property type="project" value="UniProtKB-EC"/>
</dbReference>
<evidence type="ECO:0000256" key="2">
    <source>
        <dbReference type="ARBA" id="ARBA00022694"/>
    </source>
</evidence>
<dbReference type="Proteomes" id="UP000060487">
    <property type="component" value="Unassembled WGS sequence"/>
</dbReference>
<evidence type="ECO:0000256" key="1">
    <source>
        <dbReference type="ARBA" id="ARBA00009375"/>
    </source>
</evidence>
<sequence>MKHILLTLQYDGTSYCGWQRQPKALTIQGLIEETLCKITGRATTLSAAGRTDSGVHALGQTASFFTDSRLTPEIFQKALNSLLPNDIRVISSEYVPGDFHCRFSAKRKRYFYVICNNSPVSPFIYRYVWEVKHDLDVAAMQKASVRLIGRYDFKSFCAADTDVDNTIREIFHIEIKPVSCITFMGAEIKGKFIKITIEADGFLRHMVRNITGTLADVGRGKTHPEAIETILKAMDRKKAGMTAPGRGLFLDKVYYY</sequence>
<evidence type="ECO:0000259" key="6">
    <source>
        <dbReference type="Pfam" id="PF01416"/>
    </source>
</evidence>
<dbReference type="EMBL" id="LNQR01000071">
    <property type="protein sequence ID" value="KWT83985.1"/>
    <property type="molecule type" value="Genomic_DNA"/>
</dbReference>
<keyword evidence="2 4" id="KW-0819">tRNA processing</keyword>
<comment type="similarity">
    <text evidence="1 4 5">Belongs to the tRNA pseudouridine synthase TruA family.</text>
</comment>
<dbReference type="PIRSF" id="PIRSF001430">
    <property type="entry name" value="tRNA_psdUrid_synth"/>
    <property type="match status" value="1"/>
</dbReference>
<dbReference type="InterPro" id="IPR020094">
    <property type="entry name" value="TruA/RsuA/RluB/E/F_N"/>
</dbReference>
<comment type="function">
    <text evidence="4">Formation of pseudouridine at positions 38, 39 and 40 in the anticodon stem and loop of transfer RNAs.</text>
</comment>
<feature type="domain" description="Pseudouridine synthase I TruA alpha/beta" evidence="6">
    <location>
        <begin position="9"/>
        <end position="104"/>
    </location>
</feature>
<dbReference type="Pfam" id="PF01416">
    <property type="entry name" value="PseudoU_synth_1"/>
    <property type="match status" value="2"/>
</dbReference>
<dbReference type="Gene3D" id="3.30.70.580">
    <property type="entry name" value="Pseudouridine synthase I, catalytic domain, N-terminal subdomain"/>
    <property type="match status" value="1"/>
</dbReference>
<comment type="caution">
    <text evidence="7">The sequence shown here is derived from an EMBL/GenBank/DDBJ whole genome shotgun (WGS) entry which is preliminary data.</text>
</comment>
<name>A0ABR5SFE3_9BACT</name>
<dbReference type="PANTHER" id="PTHR11142:SF0">
    <property type="entry name" value="TRNA PSEUDOURIDINE SYNTHASE-LIKE 1"/>
    <property type="match status" value="1"/>
</dbReference>
<evidence type="ECO:0000256" key="5">
    <source>
        <dbReference type="RuleBase" id="RU003792"/>
    </source>
</evidence>
<feature type="active site" description="Nucleophile" evidence="4">
    <location>
        <position position="52"/>
    </location>
</feature>
<comment type="subunit">
    <text evidence="4">Homodimer.</text>
</comment>
<dbReference type="InterPro" id="IPR020103">
    <property type="entry name" value="PsdUridine_synth_cat_dom_sf"/>
</dbReference>
<dbReference type="EC" id="5.4.99.12" evidence="4"/>
<dbReference type="InterPro" id="IPR020097">
    <property type="entry name" value="PsdUridine_synth_TruA_a/b_dom"/>
</dbReference>
<dbReference type="CDD" id="cd02570">
    <property type="entry name" value="PseudoU_synth_EcTruA"/>
    <property type="match status" value="1"/>
</dbReference>
<dbReference type="InterPro" id="IPR001406">
    <property type="entry name" value="PsdUridine_synth_TruA"/>
</dbReference>
<proteinExistence type="inferred from homology"/>
<keyword evidence="8" id="KW-1185">Reference proteome</keyword>
<dbReference type="SUPFAM" id="SSF55120">
    <property type="entry name" value="Pseudouridine synthase"/>
    <property type="match status" value="1"/>
</dbReference>
<gene>
    <name evidence="4 7" type="primary">truA</name>
    <name evidence="7" type="ORF">ASN18_2089</name>
</gene>
<accession>A0ABR5SFE3</accession>
<dbReference type="Gene3D" id="3.30.70.660">
    <property type="entry name" value="Pseudouridine synthase I, catalytic domain, C-terminal subdomain"/>
    <property type="match status" value="1"/>
</dbReference>
<protein>
    <recommendedName>
        <fullName evidence="4">tRNA pseudouridine synthase A</fullName>
        <ecNumber evidence="4">5.4.99.12</ecNumber>
    </recommendedName>
    <alternativeName>
        <fullName evidence="4">tRNA pseudouridine(38-40) synthase</fullName>
    </alternativeName>
    <alternativeName>
        <fullName evidence="4">tRNA pseudouridylate synthase I</fullName>
    </alternativeName>
    <alternativeName>
        <fullName evidence="4">tRNA-uridine isomerase I</fullName>
    </alternativeName>
</protein>
<dbReference type="InterPro" id="IPR020095">
    <property type="entry name" value="PsdUridine_synth_TruA_C"/>
</dbReference>